<dbReference type="eggNOG" id="COG1595">
    <property type="taxonomic scope" value="Bacteria"/>
</dbReference>
<dbReference type="PANTHER" id="PTHR43133">
    <property type="entry name" value="RNA POLYMERASE ECF-TYPE SIGMA FACTO"/>
    <property type="match status" value="1"/>
</dbReference>
<dbReference type="InterPro" id="IPR013325">
    <property type="entry name" value="RNA_pol_sigma_r2"/>
</dbReference>
<keyword evidence="3" id="KW-0731">Sigma factor</keyword>
<evidence type="ECO:0000259" key="6">
    <source>
        <dbReference type="Pfam" id="PF04542"/>
    </source>
</evidence>
<evidence type="ECO:0000259" key="7">
    <source>
        <dbReference type="Pfam" id="PF08281"/>
    </source>
</evidence>
<dbReference type="InterPro" id="IPR014284">
    <property type="entry name" value="RNA_pol_sigma-70_dom"/>
</dbReference>
<evidence type="ECO:0000313" key="9">
    <source>
        <dbReference type="Proteomes" id="UP000035009"/>
    </source>
</evidence>
<keyword evidence="9" id="KW-1185">Reference proteome</keyword>
<comment type="similarity">
    <text evidence="1">Belongs to the sigma-70 factor family. ECF subfamily.</text>
</comment>
<name>M3V9T6_GORML</name>
<evidence type="ECO:0000256" key="3">
    <source>
        <dbReference type="ARBA" id="ARBA00023082"/>
    </source>
</evidence>
<evidence type="ECO:0000313" key="8">
    <source>
        <dbReference type="EMBL" id="GAC78238.1"/>
    </source>
</evidence>
<dbReference type="InterPro" id="IPR007627">
    <property type="entry name" value="RNA_pol_sigma70_r2"/>
</dbReference>
<evidence type="ECO:0000256" key="5">
    <source>
        <dbReference type="ARBA" id="ARBA00023163"/>
    </source>
</evidence>
<dbReference type="GO" id="GO:0003677">
    <property type="term" value="F:DNA binding"/>
    <property type="evidence" value="ECO:0007669"/>
    <property type="project" value="UniProtKB-KW"/>
</dbReference>
<dbReference type="GO" id="GO:0016987">
    <property type="term" value="F:sigma factor activity"/>
    <property type="evidence" value="ECO:0007669"/>
    <property type="project" value="UniProtKB-KW"/>
</dbReference>
<feature type="domain" description="RNA polymerase sigma factor 70 region 4 type 2" evidence="7">
    <location>
        <begin position="154"/>
        <end position="206"/>
    </location>
</feature>
<dbReference type="Proteomes" id="UP000035009">
    <property type="component" value="Unassembled WGS sequence"/>
</dbReference>
<protein>
    <submittedName>
        <fullName evidence="8">RNA polymerase ECF-type sigma factor SigK</fullName>
    </submittedName>
</protein>
<keyword evidence="2" id="KW-0805">Transcription regulation</keyword>
<dbReference type="SUPFAM" id="SSF88946">
    <property type="entry name" value="Sigma2 domain of RNA polymerase sigma factors"/>
    <property type="match status" value="1"/>
</dbReference>
<feature type="domain" description="RNA polymerase sigma-70 region 2" evidence="6">
    <location>
        <begin position="55"/>
        <end position="122"/>
    </location>
</feature>
<dbReference type="NCBIfam" id="TIGR02937">
    <property type="entry name" value="sigma70-ECF"/>
    <property type="match status" value="1"/>
</dbReference>
<dbReference type="InterPro" id="IPR013324">
    <property type="entry name" value="RNA_pol_sigma_r3/r4-like"/>
</dbReference>
<evidence type="ECO:0000256" key="2">
    <source>
        <dbReference type="ARBA" id="ARBA00023015"/>
    </source>
</evidence>
<dbReference type="NCBIfam" id="NF007228">
    <property type="entry name" value="PRK09646.1"/>
    <property type="match status" value="1"/>
</dbReference>
<sequence>MMVGVAVDRRPDGGVTLVADDFWNLVVTGTDTDSTLLADLLSRSAAGDVEAFADLYDRTSARVYGMVLRVLRDPGYSEETTQEVYLQVWRGAATYNAAEGAPVAWLLSIAHRRAVDRVRSESSASRRESDYGAREITAIVDDVSDEVQAREAGRRVRQCLSTLSALQAEAVGLAYYGGLSYSEVADRLAVGLPAVKSRIRDGLKRLRGCLGDD</sequence>
<reference evidence="8 9" key="1">
    <citation type="submission" date="2013-02" db="EMBL/GenBank/DDBJ databases">
        <title>Whole genome shotgun sequence of Gordonia malaquae NBRC 108250.</title>
        <authorList>
            <person name="Yoshida I."/>
            <person name="Hosoyama A."/>
            <person name="Tsuchikane K."/>
            <person name="Ando Y."/>
            <person name="Baba S."/>
            <person name="Ohji S."/>
            <person name="Hamada M."/>
            <person name="Tamura T."/>
            <person name="Yamazoe A."/>
            <person name="Yamazaki S."/>
            <person name="Fujita N."/>
        </authorList>
    </citation>
    <scope>NUCLEOTIDE SEQUENCE [LARGE SCALE GENOMIC DNA]</scope>
    <source>
        <strain evidence="8 9">NBRC 108250</strain>
    </source>
</reference>
<gene>
    <name evidence="8" type="primary">sigK</name>
    <name evidence="8" type="ORF">GM1_002_02160</name>
</gene>
<accession>M3V9T6</accession>
<dbReference type="GO" id="GO:0006352">
    <property type="term" value="P:DNA-templated transcription initiation"/>
    <property type="evidence" value="ECO:0007669"/>
    <property type="project" value="InterPro"/>
</dbReference>
<organism evidence="8 9">
    <name type="scientific">Gordonia malaquae NBRC 108250</name>
    <dbReference type="NCBI Taxonomy" id="1223542"/>
    <lineage>
        <taxon>Bacteria</taxon>
        <taxon>Bacillati</taxon>
        <taxon>Actinomycetota</taxon>
        <taxon>Actinomycetes</taxon>
        <taxon>Mycobacteriales</taxon>
        <taxon>Gordoniaceae</taxon>
        <taxon>Gordonia</taxon>
    </lineage>
</organism>
<proteinExistence type="inferred from homology"/>
<dbReference type="SUPFAM" id="SSF88659">
    <property type="entry name" value="Sigma3 and sigma4 domains of RNA polymerase sigma factors"/>
    <property type="match status" value="1"/>
</dbReference>
<keyword evidence="5" id="KW-0804">Transcription</keyword>
<evidence type="ECO:0000256" key="1">
    <source>
        <dbReference type="ARBA" id="ARBA00010641"/>
    </source>
</evidence>
<dbReference type="Pfam" id="PF08281">
    <property type="entry name" value="Sigma70_r4_2"/>
    <property type="match status" value="1"/>
</dbReference>
<evidence type="ECO:0000256" key="4">
    <source>
        <dbReference type="ARBA" id="ARBA00023125"/>
    </source>
</evidence>
<comment type="caution">
    <text evidence="8">The sequence shown here is derived from an EMBL/GenBank/DDBJ whole genome shotgun (WGS) entry which is preliminary data.</text>
</comment>
<dbReference type="InterPro" id="IPR013249">
    <property type="entry name" value="RNA_pol_sigma70_r4_t2"/>
</dbReference>
<dbReference type="CDD" id="cd06171">
    <property type="entry name" value="Sigma70_r4"/>
    <property type="match status" value="1"/>
</dbReference>
<dbReference type="InterPro" id="IPR036388">
    <property type="entry name" value="WH-like_DNA-bd_sf"/>
</dbReference>
<dbReference type="PANTHER" id="PTHR43133:SF66">
    <property type="entry name" value="ECF RNA POLYMERASE SIGMA FACTOR SIGK"/>
    <property type="match status" value="1"/>
</dbReference>
<dbReference type="Gene3D" id="1.10.1740.10">
    <property type="match status" value="1"/>
</dbReference>
<dbReference type="InterPro" id="IPR039425">
    <property type="entry name" value="RNA_pol_sigma-70-like"/>
</dbReference>
<dbReference type="AlphaFoldDB" id="M3V9T6"/>
<dbReference type="EMBL" id="BAOP01000002">
    <property type="protein sequence ID" value="GAC78238.1"/>
    <property type="molecule type" value="Genomic_DNA"/>
</dbReference>
<dbReference type="STRING" id="410332.SAMN04488550_3621"/>
<keyword evidence="4" id="KW-0238">DNA-binding</keyword>
<dbReference type="Gene3D" id="1.10.10.10">
    <property type="entry name" value="Winged helix-like DNA-binding domain superfamily/Winged helix DNA-binding domain"/>
    <property type="match status" value="1"/>
</dbReference>
<dbReference type="Pfam" id="PF04542">
    <property type="entry name" value="Sigma70_r2"/>
    <property type="match status" value="1"/>
</dbReference>